<keyword evidence="4 11" id="KW-0689">Ribosomal protein</keyword>
<protein>
    <recommendedName>
        <fullName evidence="7">Large ribosomal subunit protein bL32m</fullName>
    </recommendedName>
    <alternativeName>
        <fullName evidence="8">39S ribosomal protein L32, mitochondrial</fullName>
    </alternativeName>
</protein>
<name>A0AAJ7NAY5_9HYME</name>
<dbReference type="Proteomes" id="UP000694925">
    <property type="component" value="Unplaced"/>
</dbReference>
<evidence type="ECO:0000256" key="5">
    <source>
        <dbReference type="ARBA" id="ARBA00023128"/>
    </source>
</evidence>
<sequence>MANGILSRLYRAFKRFDQAVDILLGRSLPPGHLLAIDCNALSHVQPTIIPGRSLKDILNDAILWAVPKKRRTIEKRLNRRFGVPKYNWKPHVPKTNIIMCRKCGHDYEVNTLCGYCYEKVKLETKEFKE</sequence>
<gene>
    <name evidence="11" type="primary">LOC108628715</name>
</gene>
<dbReference type="AlphaFoldDB" id="A0AAJ7NAY5"/>
<dbReference type="GO" id="GO:0006412">
    <property type="term" value="P:translation"/>
    <property type="evidence" value="ECO:0007669"/>
    <property type="project" value="InterPro"/>
</dbReference>
<evidence type="ECO:0000256" key="1">
    <source>
        <dbReference type="ARBA" id="ARBA00004173"/>
    </source>
</evidence>
<comment type="subcellular location">
    <subcellularLocation>
        <location evidence="1">Mitochondrion</location>
    </subcellularLocation>
</comment>
<evidence type="ECO:0000256" key="8">
    <source>
        <dbReference type="ARBA" id="ARBA00042577"/>
    </source>
</evidence>
<evidence type="ECO:0000256" key="7">
    <source>
        <dbReference type="ARBA" id="ARBA00039935"/>
    </source>
</evidence>
<dbReference type="InterPro" id="IPR011332">
    <property type="entry name" value="Ribosomal_zn-bd"/>
</dbReference>
<dbReference type="GeneID" id="108628715"/>
<dbReference type="KEGG" id="ccal:108628715"/>
<dbReference type="PANTHER" id="PTHR21026:SF2">
    <property type="entry name" value="LARGE RIBOSOMAL SUBUNIT PROTEIN BL32M"/>
    <property type="match status" value="1"/>
</dbReference>
<comment type="function">
    <text evidence="9">Component of the mitochondrial large ribosomal subunit (mt-LSU). The mitochondrial ribosome (mitoribosome) is a large ribonucleoprotein complex responsible for the synthesis of proteins inside mitochondria.</text>
</comment>
<keyword evidence="6" id="KW-0687">Ribonucleoprotein</keyword>
<evidence type="ECO:0000313" key="10">
    <source>
        <dbReference type="Proteomes" id="UP000694925"/>
    </source>
</evidence>
<dbReference type="GO" id="GO:0005762">
    <property type="term" value="C:mitochondrial large ribosomal subunit"/>
    <property type="evidence" value="ECO:0007669"/>
    <property type="project" value="TreeGrafter"/>
</dbReference>
<dbReference type="PANTHER" id="PTHR21026">
    <property type="entry name" value="39S RIBOSOMAL PROTEIN L32, MITOCHONDRIAL"/>
    <property type="match status" value="1"/>
</dbReference>
<dbReference type="CTD" id="64983"/>
<evidence type="ECO:0000256" key="9">
    <source>
        <dbReference type="ARBA" id="ARBA00045766"/>
    </source>
</evidence>
<keyword evidence="3" id="KW-0809">Transit peptide</keyword>
<dbReference type="SUPFAM" id="SSF57829">
    <property type="entry name" value="Zn-binding ribosomal proteins"/>
    <property type="match status" value="1"/>
</dbReference>
<keyword evidence="10" id="KW-1185">Reference proteome</keyword>
<dbReference type="GO" id="GO:0003735">
    <property type="term" value="F:structural constituent of ribosome"/>
    <property type="evidence" value="ECO:0007669"/>
    <property type="project" value="TreeGrafter"/>
</dbReference>
<evidence type="ECO:0000256" key="6">
    <source>
        <dbReference type="ARBA" id="ARBA00023274"/>
    </source>
</evidence>
<keyword evidence="5" id="KW-0496">Mitochondrion</keyword>
<evidence type="ECO:0000256" key="4">
    <source>
        <dbReference type="ARBA" id="ARBA00022980"/>
    </source>
</evidence>
<organism evidence="10 11">
    <name type="scientific">Ceratina calcarata</name>
    <dbReference type="NCBI Taxonomy" id="156304"/>
    <lineage>
        <taxon>Eukaryota</taxon>
        <taxon>Metazoa</taxon>
        <taxon>Ecdysozoa</taxon>
        <taxon>Arthropoda</taxon>
        <taxon>Hexapoda</taxon>
        <taxon>Insecta</taxon>
        <taxon>Pterygota</taxon>
        <taxon>Neoptera</taxon>
        <taxon>Endopterygota</taxon>
        <taxon>Hymenoptera</taxon>
        <taxon>Apocrita</taxon>
        <taxon>Aculeata</taxon>
        <taxon>Apoidea</taxon>
        <taxon>Anthophila</taxon>
        <taxon>Apidae</taxon>
        <taxon>Ceratina</taxon>
        <taxon>Zadontomerus</taxon>
    </lineage>
</organism>
<accession>A0AAJ7NAY5</accession>
<comment type="similarity">
    <text evidence="2">Belongs to the bacterial ribosomal protein bL32 family.</text>
</comment>
<reference evidence="11" key="1">
    <citation type="submission" date="2025-08" db="UniProtKB">
        <authorList>
            <consortium name="RefSeq"/>
        </authorList>
    </citation>
    <scope>IDENTIFICATION</scope>
    <source>
        <tissue evidence="11">Whole body</tissue>
    </source>
</reference>
<dbReference type="InterPro" id="IPR051991">
    <property type="entry name" value="Mitoribosomal_protein_bL32"/>
</dbReference>
<evidence type="ECO:0000256" key="2">
    <source>
        <dbReference type="ARBA" id="ARBA00008560"/>
    </source>
</evidence>
<evidence type="ECO:0000256" key="3">
    <source>
        <dbReference type="ARBA" id="ARBA00022946"/>
    </source>
</evidence>
<dbReference type="RefSeq" id="XP_017886298.1">
    <property type="nucleotide sequence ID" value="XM_018030809.2"/>
</dbReference>
<evidence type="ECO:0000313" key="11">
    <source>
        <dbReference type="RefSeq" id="XP_017886298.1"/>
    </source>
</evidence>
<proteinExistence type="inferred from homology"/>